<evidence type="ECO:0000259" key="1">
    <source>
        <dbReference type="Pfam" id="PF17921"/>
    </source>
</evidence>
<dbReference type="SUPFAM" id="SSF53098">
    <property type="entry name" value="Ribonuclease H-like"/>
    <property type="match status" value="1"/>
</dbReference>
<sequence>MDADGALRFRNRWCVPDNEELCKLILQEAHWSPYVDHSGGTKMFHELKMLYWWPGMKADIGRFVAKCLVCQQVKAERRFPASKLQSLPIPVWKWEDVSMDFVVGLPRSTRGHDAIWVIVDRLTKSAHFLPIHNTWADGQTERTIQTLEDMLRACVIDYKGSWYKHLPMAEFAYNNSYHASVGMAPFEALYGWKCRSPIHWSDVGERVEFGPDVLREAEEKVHLARKRLLTAQSRQKSYSDKRRRDLEFAVGFGADWAVAYRLALPPKLAGVHNVFHVSNLRKYVRDPGHVLVYEPLELQEDVSYEEFSIEILAREVRKLRNREIPYVKVRWSNHSDCEATWELEDELKANHTHLFED</sequence>
<dbReference type="InterPro" id="IPR036397">
    <property type="entry name" value="RNaseH_sf"/>
</dbReference>
<dbReference type="PANTHER" id="PTHR45835">
    <property type="entry name" value="YALI0A06105P"/>
    <property type="match status" value="1"/>
</dbReference>
<dbReference type="Pfam" id="PF17921">
    <property type="entry name" value="Integrase_H2C2"/>
    <property type="match status" value="1"/>
</dbReference>
<dbReference type="PANTHER" id="PTHR45835:SF99">
    <property type="entry name" value="CHROMO DOMAIN-CONTAINING PROTEIN-RELATED"/>
    <property type="match status" value="1"/>
</dbReference>
<dbReference type="Gene3D" id="3.30.420.10">
    <property type="entry name" value="Ribonuclease H-like superfamily/Ribonuclease H"/>
    <property type="match status" value="1"/>
</dbReference>
<dbReference type="InterPro" id="IPR012337">
    <property type="entry name" value="RNaseH-like_sf"/>
</dbReference>
<reference evidence="3" key="1">
    <citation type="submission" date="2020-07" db="EMBL/GenBank/DDBJ databases">
        <authorList>
            <person name="Lin J."/>
        </authorList>
    </citation>
    <scope>NUCLEOTIDE SEQUENCE</scope>
</reference>
<accession>A0A6V7PGZ7</accession>
<organism evidence="3">
    <name type="scientific">Ananas comosus var. bracteatus</name>
    <name type="common">red pineapple</name>
    <dbReference type="NCBI Taxonomy" id="296719"/>
    <lineage>
        <taxon>Eukaryota</taxon>
        <taxon>Viridiplantae</taxon>
        <taxon>Streptophyta</taxon>
        <taxon>Embryophyta</taxon>
        <taxon>Tracheophyta</taxon>
        <taxon>Spermatophyta</taxon>
        <taxon>Magnoliopsida</taxon>
        <taxon>Liliopsida</taxon>
        <taxon>Poales</taxon>
        <taxon>Bromeliaceae</taxon>
        <taxon>Bromelioideae</taxon>
        <taxon>Ananas</taxon>
    </lineage>
</organism>
<evidence type="ECO:0000259" key="2">
    <source>
        <dbReference type="Pfam" id="PF24626"/>
    </source>
</evidence>
<proteinExistence type="predicted"/>
<dbReference type="InterPro" id="IPR016197">
    <property type="entry name" value="Chromo-like_dom_sf"/>
</dbReference>
<dbReference type="InterPro" id="IPR041588">
    <property type="entry name" value="Integrase_H2C2"/>
</dbReference>
<feature type="domain" description="Tf2-1-like SH3-like" evidence="2">
    <location>
        <begin position="258"/>
        <end position="284"/>
    </location>
</feature>
<dbReference type="InterPro" id="IPR056924">
    <property type="entry name" value="SH3_Tf2-1"/>
</dbReference>
<dbReference type="GO" id="GO:0003676">
    <property type="term" value="F:nucleic acid binding"/>
    <property type="evidence" value="ECO:0007669"/>
    <property type="project" value="InterPro"/>
</dbReference>
<dbReference type="Pfam" id="PF24626">
    <property type="entry name" value="SH3_Tf2-1"/>
    <property type="match status" value="1"/>
</dbReference>
<evidence type="ECO:0000313" key="3">
    <source>
        <dbReference type="EMBL" id="CAD1830024.1"/>
    </source>
</evidence>
<dbReference type="EMBL" id="LR862130">
    <property type="protein sequence ID" value="CAD1830024.1"/>
    <property type="molecule type" value="Genomic_DNA"/>
</dbReference>
<protein>
    <submittedName>
        <fullName evidence="3">Uncharacterized protein</fullName>
    </submittedName>
</protein>
<gene>
    <name evidence="3" type="ORF">CB5_LOCUS13235</name>
</gene>
<dbReference type="Gene3D" id="1.10.340.70">
    <property type="match status" value="1"/>
</dbReference>
<name>A0A6V7PGZ7_ANACO</name>
<feature type="domain" description="Integrase zinc-binding" evidence="1">
    <location>
        <begin position="18"/>
        <end position="75"/>
    </location>
</feature>
<dbReference type="AlphaFoldDB" id="A0A6V7PGZ7"/>
<dbReference type="SUPFAM" id="SSF54160">
    <property type="entry name" value="Chromo domain-like"/>
    <property type="match status" value="1"/>
</dbReference>